<dbReference type="PANTHER" id="PTHR23501:SF197">
    <property type="entry name" value="COMD"/>
    <property type="match status" value="1"/>
</dbReference>
<keyword evidence="11" id="KW-1185">Reference proteome</keyword>
<evidence type="ECO:0000256" key="7">
    <source>
        <dbReference type="ARBA" id="ARBA00023136"/>
    </source>
</evidence>
<evidence type="ECO:0000256" key="1">
    <source>
        <dbReference type="ARBA" id="ARBA00004651"/>
    </source>
</evidence>
<keyword evidence="3" id="KW-0813">Transport</keyword>
<comment type="caution">
    <text evidence="10">The sequence shown here is derived from an EMBL/GenBank/DDBJ whole genome shotgun (WGS) entry which is preliminary data.</text>
</comment>
<dbReference type="Pfam" id="PF07690">
    <property type="entry name" value="MFS_1"/>
    <property type="match status" value="1"/>
</dbReference>
<feature type="transmembrane region" description="Helical" evidence="8">
    <location>
        <begin position="471"/>
        <end position="489"/>
    </location>
</feature>
<feature type="transmembrane region" description="Helical" evidence="8">
    <location>
        <begin position="12"/>
        <end position="38"/>
    </location>
</feature>
<dbReference type="InterPro" id="IPR011701">
    <property type="entry name" value="MFS"/>
</dbReference>
<dbReference type="Gene3D" id="1.20.1720.10">
    <property type="entry name" value="Multidrug resistance protein D"/>
    <property type="match status" value="1"/>
</dbReference>
<dbReference type="InterPro" id="IPR036259">
    <property type="entry name" value="MFS_trans_sf"/>
</dbReference>
<dbReference type="CDD" id="cd17502">
    <property type="entry name" value="MFS_Azr1_MDR_like"/>
    <property type="match status" value="1"/>
</dbReference>
<feature type="transmembrane region" description="Helical" evidence="8">
    <location>
        <begin position="268"/>
        <end position="291"/>
    </location>
</feature>
<feature type="transmembrane region" description="Helical" evidence="8">
    <location>
        <begin position="297"/>
        <end position="321"/>
    </location>
</feature>
<feature type="transmembrane region" description="Helical" evidence="8">
    <location>
        <begin position="100"/>
        <end position="124"/>
    </location>
</feature>
<evidence type="ECO:0000256" key="2">
    <source>
        <dbReference type="ARBA" id="ARBA00007520"/>
    </source>
</evidence>
<reference evidence="10 11" key="1">
    <citation type="submission" date="2019-03" db="EMBL/GenBank/DDBJ databases">
        <title>Draft genome sequences of novel Actinobacteria.</title>
        <authorList>
            <person name="Sahin N."/>
            <person name="Ay H."/>
            <person name="Saygin H."/>
        </authorList>
    </citation>
    <scope>NUCLEOTIDE SEQUENCE [LARGE SCALE GENOMIC DNA]</scope>
    <source>
        <strain evidence="10 11">CH32</strain>
    </source>
</reference>
<dbReference type="AlphaFoldDB" id="A0A4R4Z2E2"/>
<evidence type="ECO:0000256" key="8">
    <source>
        <dbReference type="SAM" id="Phobius"/>
    </source>
</evidence>
<name>A0A4R4Z2E2_9ACTN</name>
<keyword evidence="6 8" id="KW-1133">Transmembrane helix</keyword>
<feature type="transmembrane region" description="Helical" evidence="8">
    <location>
        <begin position="197"/>
        <end position="219"/>
    </location>
</feature>
<dbReference type="GO" id="GO:0005886">
    <property type="term" value="C:plasma membrane"/>
    <property type="evidence" value="ECO:0007669"/>
    <property type="project" value="UniProtKB-SubCell"/>
</dbReference>
<keyword evidence="4" id="KW-1003">Cell membrane</keyword>
<sequence length="514" mass="53354">MTHRQVLEALSGLLLVLFVAMISATIVSVALPQIIGALDGTQSQYTWVVTASLLASTASTPIWGKLADLFDKKLLLQIAIVIFMVASLACGFAQNTGQLIAFRAVQGLGMGALQILTQVVLAAMITPKERGRYNGYLGAVMAVATVGGPLLGGLIADTSWLGWRWCFFIAVPFTIAAFGLLAKTLHLPTVRRSDVSIDYWGATLIAAGVSVLLIWVTFVGNDFDWLSWQTAAMVIGGLLLLAVATWVESKVREPVVPLHVISRRTPAFAILASLAVGMAMFGGSVFLGQYFQIGRGYGPTAAGLMTIPMMIGVLLSSTISGKMVSRSGRTKPYILVGLVVLLAGFAGLAAIDHETTLVLVSAYMLLVGIGVGMSMQNLVLVIQNTVPLSEIGAASGAITFFRSLGGTVGVSVLGAVLANRVASDIAAGLAKAGIPVTGDAAAASGSLNIAALPEPIKQIVRAAYGEATGHIFLISAGIAVVGLLAAAFLKPARLRDSLDLPAPNPKQETASTSA</sequence>
<gene>
    <name evidence="10" type="ORF">E1286_09560</name>
</gene>
<evidence type="ECO:0000256" key="5">
    <source>
        <dbReference type="ARBA" id="ARBA00022692"/>
    </source>
</evidence>
<keyword evidence="7 8" id="KW-0472">Membrane</keyword>
<dbReference type="RefSeq" id="WP_132610808.1">
    <property type="nucleotide sequence ID" value="NZ_SMKQ01000018.1"/>
</dbReference>
<evidence type="ECO:0000256" key="4">
    <source>
        <dbReference type="ARBA" id="ARBA00022475"/>
    </source>
</evidence>
<dbReference type="InterPro" id="IPR020846">
    <property type="entry name" value="MFS_dom"/>
</dbReference>
<dbReference type="OrthoDB" id="4082704at2"/>
<comment type="subcellular location">
    <subcellularLocation>
        <location evidence="1">Cell membrane</location>
        <topology evidence="1">Multi-pass membrane protein</topology>
    </subcellularLocation>
</comment>
<evidence type="ECO:0000313" key="11">
    <source>
        <dbReference type="Proteomes" id="UP000295302"/>
    </source>
</evidence>
<dbReference type="SUPFAM" id="SSF103473">
    <property type="entry name" value="MFS general substrate transporter"/>
    <property type="match status" value="1"/>
</dbReference>
<evidence type="ECO:0000259" key="9">
    <source>
        <dbReference type="PROSITE" id="PS50850"/>
    </source>
</evidence>
<feature type="transmembrane region" description="Helical" evidence="8">
    <location>
        <begin position="44"/>
        <end position="62"/>
    </location>
</feature>
<organism evidence="10 11">
    <name type="scientific">Nonomuraea terrae</name>
    <dbReference type="NCBI Taxonomy" id="2530383"/>
    <lineage>
        <taxon>Bacteria</taxon>
        <taxon>Bacillati</taxon>
        <taxon>Actinomycetota</taxon>
        <taxon>Actinomycetes</taxon>
        <taxon>Streptosporangiales</taxon>
        <taxon>Streptosporangiaceae</taxon>
        <taxon>Nonomuraea</taxon>
    </lineage>
</organism>
<dbReference type="FunFam" id="1.20.1720.10:FF:000004">
    <property type="entry name" value="EmrB/QacA family drug resistance transporter"/>
    <property type="match status" value="1"/>
</dbReference>
<feature type="transmembrane region" description="Helical" evidence="8">
    <location>
        <begin position="162"/>
        <end position="185"/>
    </location>
</feature>
<feature type="transmembrane region" description="Helical" evidence="8">
    <location>
        <begin position="74"/>
        <end position="94"/>
    </location>
</feature>
<dbReference type="PANTHER" id="PTHR23501">
    <property type="entry name" value="MAJOR FACILITATOR SUPERFAMILY"/>
    <property type="match status" value="1"/>
</dbReference>
<evidence type="ECO:0000256" key="6">
    <source>
        <dbReference type="ARBA" id="ARBA00022989"/>
    </source>
</evidence>
<feature type="transmembrane region" description="Helical" evidence="8">
    <location>
        <begin position="136"/>
        <end position="156"/>
    </location>
</feature>
<dbReference type="PROSITE" id="PS50850">
    <property type="entry name" value="MFS"/>
    <property type="match status" value="1"/>
</dbReference>
<dbReference type="EMBL" id="SMKQ01000018">
    <property type="protein sequence ID" value="TDD52063.1"/>
    <property type="molecule type" value="Genomic_DNA"/>
</dbReference>
<feature type="transmembrane region" description="Helical" evidence="8">
    <location>
        <begin position="225"/>
        <end position="247"/>
    </location>
</feature>
<evidence type="ECO:0000313" key="10">
    <source>
        <dbReference type="EMBL" id="TDD52063.1"/>
    </source>
</evidence>
<feature type="domain" description="Major facilitator superfamily (MFS) profile" evidence="9">
    <location>
        <begin position="9"/>
        <end position="494"/>
    </location>
</feature>
<comment type="similarity">
    <text evidence="2">Belongs to the major facilitator superfamily. TCR/Tet family.</text>
</comment>
<proteinExistence type="inferred from homology"/>
<dbReference type="Gene3D" id="1.20.1250.20">
    <property type="entry name" value="MFS general substrate transporter like domains"/>
    <property type="match status" value="1"/>
</dbReference>
<protein>
    <submittedName>
        <fullName evidence="10">MFS transporter</fullName>
    </submittedName>
</protein>
<feature type="transmembrane region" description="Helical" evidence="8">
    <location>
        <begin position="357"/>
        <end position="382"/>
    </location>
</feature>
<feature type="transmembrane region" description="Helical" evidence="8">
    <location>
        <begin position="333"/>
        <end position="351"/>
    </location>
</feature>
<dbReference type="GO" id="GO:0022857">
    <property type="term" value="F:transmembrane transporter activity"/>
    <property type="evidence" value="ECO:0007669"/>
    <property type="project" value="InterPro"/>
</dbReference>
<dbReference type="Proteomes" id="UP000295302">
    <property type="component" value="Unassembled WGS sequence"/>
</dbReference>
<dbReference type="PRINTS" id="PR01036">
    <property type="entry name" value="TCRTETB"/>
</dbReference>
<evidence type="ECO:0000256" key="3">
    <source>
        <dbReference type="ARBA" id="ARBA00022448"/>
    </source>
</evidence>
<keyword evidence="5 8" id="KW-0812">Transmembrane</keyword>
<accession>A0A4R4Z2E2</accession>